<feature type="region of interest" description="Disordered" evidence="1">
    <location>
        <begin position="1"/>
        <end position="109"/>
    </location>
</feature>
<dbReference type="PANTHER" id="PTHR37330">
    <property type="entry name" value="CONSERVED TRANSMEMBRANE PROTEIN-RELATED"/>
    <property type="match status" value="1"/>
</dbReference>
<feature type="compositionally biased region" description="Low complexity" evidence="1">
    <location>
        <begin position="19"/>
        <end position="29"/>
    </location>
</feature>
<feature type="compositionally biased region" description="Low complexity" evidence="1">
    <location>
        <begin position="671"/>
        <end position="684"/>
    </location>
</feature>
<dbReference type="Proteomes" id="UP000612055">
    <property type="component" value="Unassembled WGS sequence"/>
</dbReference>
<sequence length="968" mass="97091">MLRGPSPSGALQLDDSPRSPRSPTRTGSASRGGSGSGAGSSFLNPLQASRPPVPGPGAADGPPPSLDPAACLGPSDRALGRINLSQRASGSFTGRPPMPPSTLPPSALLGSGSHLGLVLGFGSSAAAGRHGGPEGSGGGATAAVAAGTLMNLPSVTATSACCAASAPSTTSASSGAISGGGSLTSRSWDAAAAAPAAGATARPPPLGTLSESSGAATAPPGSLRRSSAVVGAAAAAALAAADAALAAAAAGAGKGAGAGGGGGRCTGNAALAASLLAALAGRPELLEGTYVWIDIFAVNQHPGKTQADDLARLQEVVGASEGTLLVLDAAGLVLTRIWCLYEIWQTVRRWGPKGLRVLSGTLRRDELAAVWAELDVERAQATLESDRTRILADIRATTGGNELNHHIKRALVESAVAELAEARAAAPRSPRHGAAALKAAALLRTSSASGSAASEALAAAREAAEVLRECGGPTHGDTLEALRAVAGCHSDAGALGLALGLLQQQVLPHLEEAYGPGHVSYDAWYDVGCLQYKMGLYIAAYCSLLTAFVHQLRALAAAAPPTAAPTQDLAAVVAGADGNVVAMSTAVAAPPPLRWDQLAAALAAMRALAAAAREEAAEVAGSAGGTGCALAGSGSGGPLHRSAARAADRVGLTLNMLGLVQVQRARSLPASSGSLTASTSAPSGFSPAGPGLDPAPSRHGLLREARLLMEASVELLEVFGCAGRGVAALDARSNLAGVAMEAGELQSAERLLRANLSLTEAVYGPRHRHTATALNNLAVCLKRQRQRVSDGPDCAGGGPDGSGLLGGGGRRSSSSLGTGGDPRAAEAAALYRRCLALCEGALGEAHPETLVVATNLGVLLAEQHCWSESERLLTRAVAGLPLQAGEGQPNPDALLAHRRLAEVLELRGRLFEAEALYRTALQYAESACPEARDHCLILDCREALGRVGERLEELARRAQNQDVCCVVS</sequence>
<dbReference type="Pfam" id="PF13374">
    <property type="entry name" value="TPR_10"/>
    <property type="match status" value="1"/>
</dbReference>
<reference evidence="2" key="1">
    <citation type="journal article" date="2020" name="bioRxiv">
        <title>Comparative genomics of Chlamydomonas.</title>
        <authorList>
            <person name="Craig R.J."/>
            <person name="Hasan A.R."/>
            <person name="Ness R.W."/>
            <person name="Keightley P.D."/>
        </authorList>
    </citation>
    <scope>NUCLEOTIDE SEQUENCE</scope>
    <source>
        <strain evidence="2">CCAP 11/70</strain>
    </source>
</reference>
<feature type="compositionally biased region" description="Pro residues" evidence="1">
    <location>
        <begin position="51"/>
        <end position="66"/>
    </location>
</feature>
<name>A0A835XM21_9CHLO</name>
<evidence type="ECO:0000313" key="3">
    <source>
        <dbReference type="Proteomes" id="UP000612055"/>
    </source>
</evidence>
<protein>
    <recommendedName>
        <fullName evidence="4">Kinesin light chain</fullName>
    </recommendedName>
</protein>
<evidence type="ECO:0000256" key="1">
    <source>
        <dbReference type="SAM" id="MobiDB-lite"/>
    </source>
</evidence>
<dbReference type="PANTHER" id="PTHR37330:SF1">
    <property type="entry name" value="CONSERVED TRANSMEMBRANE PROTEIN-RELATED"/>
    <property type="match status" value="1"/>
</dbReference>
<feature type="compositionally biased region" description="Gly residues" evidence="1">
    <location>
        <begin position="794"/>
        <end position="810"/>
    </location>
</feature>
<dbReference type="Gene3D" id="1.25.40.10">
    <property type="entry name" value="Tetratricopeptide repeat domain"/>
    <property type="match status" value="3"/>
</dbReference>
<feature type="region of interest" description="Disordered" evidence="1">
    <location>
        <begin position="671"/>
        <end position="697"/>
    </location>
</feature>
<dbReference type="AlphaFoldDB" id="A0A835XM21"/>
<organism evidence="2 3">
    <name type="scientific">Edaphochlamys debaryana</name>
    <dbReference type="NCBI Taxonomy" id="47281"/>
    <lineage>
        <taxon>Eukaryota</taxon>
        <taxon>Viridiplantae</taxon>
        <taxon>Chlorophyta</taxon>
        <taxon>core chlorophytes</taxon>
        <taxon>Chlorophyceae</taxon>
        <taxon>CS clade</taxon>
        <taxon>Chlamydomonadales</taxon>
        <taxon>Chlamydomonadales incertae sedis</taxon>
        <taxon>Edaphochlamys</taxon>
    </lineage>
</organism>
<proteinExistence type="predicted"/>
<dbReference type="SUPFAM" id="SSF48452">
    <property type="entry name" value="TPR-like"/>
    <property type="match status" value="1"/>
</dbReference>
<feature type="region of interest" description="Disordered" evidence="1">
    <location>
        <begin position="789"/>
        <end position="820"/>
    </location>
</feature>
<dbReference type="OrthoDB" id="549540at2759"/>
<accession>A0A835XM21</accession>
<keyword evidence="3" id="KW-1185">Reference proteome</keyword>
<comment type="caution">
    <text evidence="2">The sequence shown here is derived from an EMBL/GenBank/DDBJ whole genome shotgun (WGS) entry which is preliminary data.</text>
</comment>
<evidence type="ECO:0008006" key="4">
    <source>
        <dbReference type="Google" id="ProtNLM"/>
    </source>
</evidence>
<feature type="compositionally biased region" description="Polar residues" evidence="1">
    <location>
        <begin position="83"/>
        <end position="92"/>
    </location>
</feature>
<feature type="region of interest" description="Disordered" evidence="1">
    <location>
        <begin position="194"/>
        <end position="221"/>
    </location>
</feature>
<evidence type="ECO:0000313" key="2">
    <source>
        <dbReference type="EMBL" id="KAG2485797.1"/>
    </source>
</evidence>
<dbReference type="EMBL" id="JAEHOE010000122">
    <property type="protein sequence ID" value="KAG2485797.1"/>
    <property type="molecule type" value="Genomic_DNA"/>
</dbReference>
<gene>
    <name evidence="2" type="ORF">HYH03_015508</name>
</gene>
<dbReference type="InterPro" id="IPR011990">
    <property type="entry name" value="TPR-like_helical_dom_sf"/>
</dbReference>
<dbReference type="Pfam" id="PF13424">
    <property type="entry name" value="TPR_12"/>
    <property type="match status" value="1"/>
</dbReference>